<evidence type="ECO:0000256" key="1">
    <source>
        <dbReference type="SAM" id="MobiDB-lite"/>
    </source>
</evidence>
<feature type="region of interest" description="Disordered" evidence="1">
    <location>
        <begin position="171"/>
        <end position="204"/>
    </location>
</feature>
<organism evidence="2 3">
    <name type="scientific">Thermococcus waiotapuensis</name>
    <dbReference type="NCBI Taxonomy" id="90909"/>
    <lineage>
        <taxon>Archaea</taxon>
        <taxon>Methanobacteriati</taxon>
        <taxon>Methanobacteriota</taxon>
        <taxon>Thermococci</taxon>
        <taxon>Thermococcales</taxon>
        <taxon>Thermococcaceae</taxon>
        <taxon>Thermococcus</taxon>
    </lineage>
</organism>
<dbReference type="RefSeq" id="WP_315339613.1">
    <property type="nucleotide sequence ID" value="NZ_JAVDZE010000001.1"/>
</dbReference>
<proteinExistence type="predicted"/>
<protein>
    <submittedName>
        <fullName evidence="2">Uncharacterized protein</fullName>
    </submittedName>
</protein>
<dbReference type="Gene3D" id="1.25.40.10">
    <property type="entry name" value="Tetratricopeptide repeat domain"/>
    <property type="match status" value="1"/>
</dbReference>
<evidence type="ECO:0000313" key="3">
    <source>
        <dbReference type="Proteomes" id="UP001245683"/>
    </source>
</evidence>
<dbReference type="InterPro" id="IPR011990">
    <property type="entry name" value="TPR-like_helical_dom_sf"/>
</dbReference>
<gene>
    <name evidence="2" type="ORF">RBI02_01240</name>
</gene>
<comment type="caution">
    <text evidence="2">The sequence shown here is derived from an EMBL/GenBank/DDBJ whole genome shotgun (WGS) entry which is preliminary data.</text>
</comment>
<sequence length="220" mass="24341">MDERLIEIKRLLNGGNPGAALALAGNIKDTYWRDYALKWIAEAYAMERPEKALEVAESISTESLRDETLRDISYVFSKSGLFRQAILAASKIKSEFTRKKALKAVSAMLARAIVEKHNTGVSLSELGLDEGDIELLKPLPQWISLKDGKLMPGSELLRMKGEFRNAVVPQGETPGRFPQGQRWGHRERGGRNTSSSTLRFRSGAPTLRSLSTGLGCLKNP</sequence>
<name>A0AAE4NU62_9EURY</name>
<dbReference type="Proteomes" id="UP001245683">
    <property type="component" value="Unassembled WGS sequence"/>
</dbReference>
<keyword evidence="3" id="KW-1185">Reference proteome</keyword>
<evidence type="ECO:0000313" key="2">
    <source>
        <dbReference type="EMBL" id="MDV3103174.1"/>
    </source>
</evidence>
<dbReference type="EMBL" id="JAVDZE010000001">
    <property type="protein sequence ID" value="MDV3103174.1"/>
    <property type="molecule type" value="Genomic_DNA"/>
</dbReference>
<dbReference type="AlphaFoldDB" id="A0AAE4NU62"/>
<reference evidence="2 3" key="1">
    <citation type="submission" date="2023-08" db="EMBL/GenBank/DDBJ databases">
        <title>Draft genome sequence of Thermococcus waiotapuensis WT1T, a thermophilic sulphur-dependent archaeon from order Thermococcales.</title>
        <authorList>
            <person name="Manners S.H."/>
            <person name="Carere C.R."/>
            <person name="Dhami M.K."/>
            <person name="Dobson R.C.J."/>
            <person name="Stott M.B."/>
        </authorList>
    </citation>
    <scope>NUCLEOTIDE SEQUENCE [LARGE SCALE GENOMIC DNA]</scope>
    <source>
        <strain evidence="2 3">WT1</strain>
    </source>
</reference>
<accession>A0AAE4NU62</accession>